<organism evidence="2 3">
    <name type="scientific">Actinoplanes ianthinogenes</name>
    <dbReference type="NCBI Taxonomy" id="122358"/>
    <lineage>
        <taxon>Bacteria</taxon>
        <taxon>Bacillati</taxon>
        <taxon>Actinomycetota</taxon>
        <taxon>Actinomycetes</taxon>
        <taxon>Micromonosporales</taxon>
        <taxon>Micromonosporaceae</taxon>
        <taxon>Actinoplanes</taxon>
    </lineage>
</organism>
<dbReference type="Proteomes" id="UP000676967">
    <property type="component" value="Chromosome"/>
</dbReference>
<dbReference type="SUPFAM" id="SSF53335">
    <property type="entry name" value="S-adenosyl-L-methionine-dependent methyltransferases"/>
    <property type="match status" value="1"/>
</dbReference>
<evidence type="ECO:0000313" key="2">
    <source>
        <dbReference type="EMBL" id="BCJ47474.1"/>
    </source>
</evidence>
<proteinExistence type="predicted"/>
<gene>
    <name evidence="2" type="ORF">Aiant_81310</name>
</gene>
<dbReference type="EMBL" id="AP023356">
    <property type="protein sequence ID" value="BCJ47474.1"/>
    <property type="molecule type" value="Genomic_DNA"/>
</dbReference>
<evidence type="ECO:0008006" key="4">
    <source>
        <dbReference type="Google" id="ProtNLM"/>
    </source>
</evidence>
<accession>A0ABM7M745</accession>
<dbReference type="InterPro" id="IPR029063">
    <property type="entry name" value="SAM-dependent_MTases_sf"/>
</dbReference>
<dbReference type="Gene3D" id="3.40.50.150">
    <property type="entry name" value="Vaccinia Virus protein VP39"/>
    <property type="match status" value="1"/>
</dbReference>
<sequence>MLVPGGPAGLGSVVTVLGRIALRPHFAELGWASTRIGEISLRRRLEPTTQTEVYEVKLDDEYLMSSLFTVAEEELARLALAVLPDGPCDVVVGGLGLGYTAHAVLADPRVRSLTVVEALEPVIDWHRGDLIPGGRALTADSRATMLHGDFFALVRDGAGFDPADPGRCFDAILVDIDHSPVNVLDASHADLYTPAGLERLAGRLRPGGVFGLWSDDAPEEEFLAVLRQCFGTVAAHVVSFANPLTGGRSANTVYVAVGSRSRCSLQQ</sequence>
<dbReference type="PANTHER" id="PTHR43317:SF3">
    <property type="entry name" value="BLR2883 PROTEIN"/>
    <property type="match status" value="1"/>
</dbReference>
<name>A0ABM7M745_9ACTN</name>
<protein>
    <recommendedName>
        <fullName evidence="4">Spermidine synthase</fullName>
    </recommendedName>
</protein>
<evidence type="ECO:0000256" key="1">
    <source>
        <dbReference type="ARBA" id="ARBA00023115"/>
    </source>
</evidence>
<reference evidence="2 3" key="1">
    <citation type="submission" date="2020-08" db="EMBL/GenBank/DDBJ databases">
        <title>Whole genome shotgun sequence of Actinoplanes ianthinogenes NBRC 13996.</title>
        <authorList>
            <person name="Komaki H."/>
            <person name="Tamura T."/>
        </authorList>
    </citation>
    <scope>NUCLEOTIDE SEQUENCE [LARGE SCALE GENOMIC DNA]</scope>
    <source>
        <strain evidence="2 3">NBRC 13996</strain>
    </source>
</reference>
<keyword evidence="1" id="KW-0620">Polyamine biosynthesis</keyword>
<keyword evidence="3" id="KW-1185">Reference proteome</keyword>
<evidence type="ECO:0000313" key="3">
    <source>
        <dbReference type="Proteomes" id="UP000676967"/>
    </source>
</evidence>
<dbReference type="PANTHER" id="PTHR43317">
    <property type="entry name" value="THERMOSPERMINE SYNTHASE ACAULIS5"/>
    <property type="match status" value="1"/>
</dbReference>